<organism evidence="1 2">
    <name type="scientific">Phytophthora lilii</name>
    <dbReference type="NCBI Taxonomy" id="2077276"/>
    <lineage>
        <taxon>Eukaryota</taxon>
        <taxon>Sar</taxon>
        <taxon>Stramenopiles</taxon>
        <taxon>Oomycota</taxon>
        <taxon>Peronosporomycetes</taxon>
        <taxon>Peronosporales</taxon>
        <taxon>Peronosporaceae</taxon>
        <taxon>Phytophthora</taxon>
    </lineage>
</organism>
<gene>
    <name evidence="1" type="ORF">Plil01_000993000</name>
</gene>
<dbReference type="AlphaFoldDB" id="A0A9W6TX97"/>
<proteinExistence type="predicted"/>
<name>A0A9W6TX97_9STRA</name>
<protein>
    <submittedName>
        <fullName evidence="1">Unnamed protein product</fullName>
    </submittedName>
</protein>
<comment type="caution">
    <text evidence="1">The sequence shown here is derived from an EMBL/GenBank/DDBJ whole genome shotgun (WGS) entry which is preliminary data.</text>
</comment>
<reference evidence="1" key="1">
    <citation type="submission" date="2023-04" db="EMBL/GenBank/DDBJ databases">
        <title>Phytophthora lilii NBRC 32176.</title>
        <authorList>
            <person name="Ichikawa N."/>
            <person name="Sato H."/>
            <person name="Tonouchi N."/>
        </authorList>
    </citation>
    <scope>NUCLEOTIDE SEQUENCE</scope>
    <source>
        <strain evidence="1">NBRC 32176</strain>
    </source>
</reference>
<accession>A0A9W6TX97</accession>
<keyword evidence="2" id="KW-1185">Reference proteome</keyword>
<evidence type="ECO:0000313" key="1">
    <source>
        <dbReference type="EMBL" id="GMF24289.1"/>
    </source>
</evidence>
<sequence length="95" mass="10703">MELVKPITSDHDLIKLADIIGVKLDSIIDVSEATKKLHKGVGPPTTIGDLPYNEFQYQGTYSDFCGIYCLLWIYNKQKNKPDLMKGFINLDIDAI</sequence>
<dbReference type="OrthoDB" id="111260at2759"/>
<dbReference type="EMBL" id="BSXW01000510">
    <property type="protein sequence ID" value="GMF24289.1"/>
    <property type="molecule type" value="Genomic_DNA"/>
</dbReference>
<dbReference type="Proteomes" id="UP001165083">
    <property type="component" value="Unassembled WGS sequence"/>
</dbReference>
<evidence type="ECO:0000313" key="2">
    <source>
        <dbReference type="Proteomes" id="UP001165083"/>
    </source>
</evidence>